<organism evidence="1">
    <name type="scientific">Culex pipiens</name>
    <name type="common">House mosquito</name>
    <dbReference type="NCBI Taxonomy" id="7175"/>
    <lineage>
        <taxon>Eukaryota</taxon>
        <taxon>Metazoa</taxon>
        <taxon>Ecdysozoa</taxon>
        <taxon>Arthropoda</taxon>
        <taxon>Hexapoda</taxon>
        <taxon>Insecta</taxon>
        <taxon>Pterygota</taxon>
        <taxon>Neoptera</taxon>
        <taxon>Endopterygota</taxon>
        <taxon>Diptera</taxon>
        <taxon>Nematocera</taxon>
        <taxon>Culicoidea</taxon>
        <taxon>Culicidae</taxon>
        <taxon>Culicinae</taxon>
        <taxon>Culicini</taxon>
        <taxon>Culex</taxon>
        <taxon>Culex</taxon>
    </lineage>
</organism>
<evidence type="ECO:0000313" key="1">
    <source>
        <dbReference type="EMBL" id="CAG6573365.1"/>
    </source>
</evidence>
<protein>
    <submittedName>
        <fullName evidence="1">(northern house mosquito) hypothetical protein</fullName>
    </submittedName>
</protein>
<sequence length="105" mass="11620">MTALTASLRSVSLSFRGRDLRGANPRCFPLNMIDTTFGVVNLSGKLTTNLAGSSGNLSKLSNLIDAYEFENPPFRDSDRTTSMVLLKLVRIPARIREPMMAGDRW</sequence>
<dbReference type="EMBL" id="HBUE01183630">
    <property type="protein sequence ID" value="CAG6521767.1"/>
    <property type="molecule type" value="Transcribed_RNA"/>
</dbReference>
<proteinExistence type="predicted"/>
<dbReference type="EMBL" id="HBUE01289294">
    <property type="protein sequence ID" value="CAG6573365.1"/>
    <property type="molecule type" value="Transcribed_RNA"/>
</dbReference>
<dbReference type="AlphaFoldDB" id="A0A8D8JGH2"/>
<accession>A0A8D8JGH2</accession>
<name>A0A8D8JGH2_CULPI</name>
<reference evidence="1" key="1">
    <citation type="submission" date="2021-05" db="EMBL/GenBank/DDBJ databases">
        <authorList>
            <person name="Alioto T."/>
            <person name="Alioto T."/>
            <person name="Gomez Garrido J."/>
        </authorList>
    </citation>
    <scope>NUCLEOTIDE SEQUENCE</scope>
</reference>